<dbReference type="GO" id="GO:0006355">
    <property type="term" value="P:regulation of DNA-templated transcription"/>
    <property type="evidence" value="ECO:0007669"/>
    <property type="project" value="InterPro"/>
</dbReference>
<dbReference type="Pfam" id="PF05443">
    <property type="entry name" value="ROS_MUCR"/>
    <property type="match status" value="1"/>
</dbReference>
<organism evidence="2 3">
    <name type="scientific">Streptomyces mutabilis</name>
    <dbReference type="NCBI Taxonomy" id="67332"/>
    <lineage>
        <taxon>Bacteria</taxon>
        <taxon>Bacillati</taxon>
        <taxon>Actinomycetota</taxon>
        <taxon>Actinomycetes</taxon>
        <taxon>Kitasatosporales</taxon>
        <taxon>Streptomycetaceae</taxon>
        <taxon>Streptomyces</taxon>
    </lineage>
</organism>
<name>A0A086MR60_9ACTN</name>
<dbReference type="RefSeq" id="WP_043385754.1">
    <property type="nucleotide sequence ID" value="NZ_KN039950.1"/>
</dbReference>
<comment type="caution">
    <text evidence="2">The sequence shown here is derived from an EMBL/GenBank/DDBJ whole genome shotgun (WGS) entry which is preliminary data.</text>
</comment>
<reference evidence="2 3" key="1">
    <citation type="submission" date="2014-05" db="EMBL/GenBank/DDBJ databases">
        <title>Complete genome sequence of the Streptomyces mutabilis TRM45540.</title>
        <authorList>
            <person name="Luo X."/>
            <person name="Zhang L."/>
        </authorList>
    </citation>
    <scope>NUCLEOTIDE SEQUENCE [LARGE SCALE GENOMIC DNA]</scope>
    <source>
        <strain evidence="2 3">TRM45540</strain>
    </source>
</reference>
<dbReference type="GO" id="GO:0003677">
    <property type="term" value="F:DNA binding"/>
    <property type="evidence" value="ECO:0007669"/>
    <property type="project" value="InterPro"/>
</dbReference>
<protein>
    <recommendedName>
        <fullName evidence="4">ROS/MUCR transcriptional regulator protein</fullName>
    </recommendedName>
</protein>
<keyword evidence="3" id="KW-1185">Reference proteome</keyword>
<dbReference type="GO" id="GO:0008270">
    <property type="term" value="F:zinc ion binding"/>
    <property type="evidence" value="ECO:0007669"/>
    <property type="project" value="InterPro"/>
</dbReference>
<evidence type="ECO:0008006" key="4">
    <source>
        <dbReference type="Google" id="ProtNLM"/>
    </source>
</evidence>
<dbReference type="InterPro" id="IPR008807">
    <property type="entry name" value="ROS_MUCR"/>
</dbReference>
<gene>
    <name evidence="2" type="ORF">FM21_34340</name>
</gene>
<proteinExistence type="inferred from homology"/>
<dbReference type="Gene3D" id="1.10.10.1550">
    <property type="entry name" value="ROS/MUCR transcriptional regulator protein"/>
    <property type="match status" value="1"/>
</dbReference>
<dbReference type="InterPro" id="IPR041920">
    <property type="entry name" value="ROS/MUCR_sf"/>
</dbReference>
<dbReference type="AlphaFoldDB" id="A0A086MR60"/>
<evidence type="ECO:0000313" key="2">
    <source>
        <dbReference type="EMBL" id="KFG71378.1"/>
    </source>
</evidence>
<dbReference type="EMBL" id="JNFQ01000007">
    <property type="protein sequence ID" value="KFG71378.1"/>
    <property type="molecule type" value="Genomic_DNA"/>
</dbReference>
<evidence type="ECO:0000313" key="3">
    <source>
        <dbReference type="Proteomes" id="UP000029095"/>
    </source>
</evidence>
<comment type="similarity">
    <text evidence="1">Belongs to the ros/MucR family.</text>
</comment>
<dbReference type="STRING" id="1915400.FM21_34340"/>
<dbReference type="HOGENOM" id="CLU_1146684_0_0_11"/>
<sequence length="242" mass="25905">MTSAADSRLVARREAEALLGYAPGSLKVTMQQQRGRWPTPVACRVQGRALLYDLEELRAVAARGGDVRSQRPAGADADGLVTCLSCGRRFRSLGPHLARAHRMTAAEYRAEHRLSATTALMATDVRAALSQARTSAMADDPELVARMRSATPPLQELARRSAEARLGTDDLPAVRAARAAAARTTLPAARQARRDAFEAQARAAGYASVAAAIEATRHLSSRAAAARIGVGASTVKRWRRRS</sequence>
<dbReference type="Proteomes" id="UP000029095">
    <property type="component" value="Unassembled WGS sequence"/>
</dbReference>
<evidence type="ECO:0000256" key="1">
    <source>
        <dbReference type="ARBA" id="ARBA00007031"/>
    </source>
</evidence>
<accession>A0A086MR60</accession>